<proteinExistence type="predicted"/>
<evidence type="ECO:0008006" key="3">
    <source>
        <dbReference type="Google" id="ProtNLM"/>
    </source>
</evidence>
<reference evidence="1 2" key="1">
    <citation type="submission" date="2023-03" db="EMBL/GenBank/DDBJ databases">
        <title>Novel Species.</title>
        <authorList>
            <person name="Ma S."/>
        </authorList>
    </citation>
    <scope>NUCLEOTIDE SEQUENCE [LARGE SCALE GENOMIC DNA]</scope>
    <source>
        <strain evidence="1 2">LIND6LT2</strain>
    </source>
</reference>
<protein>
    <recommendedName>
        <fullName evidence="3">Flagellar assembly protein FliH/Type III secretion system HrpE domain-containing protein</fullName>
    </recommendedName>
</protein>
<dbReference type="EMBL" id="CP121687">
    <property type="protein sequence ID" value="WZL71076.1"/>
    <property type="molecule type" value="Genomic_DNA"/>
</dbReference>
<dbReference type="RefSeq" id="WP_341878041.1">
    <property type="nucleotide sequence ID" value="NZ_CP121687.1"/>
</dbReference>
<sequence>MSNLNFETHDESEDIFFLNLDEPLADEEPSNSALGETMLNLNEAHDEVDLSFSFQDKSEEQSEIDAQQDLINQVLKDIKAAEIGLGLEEANDQAIQMRKMFEQKQIEFLSGKVVQKDIIDEGNIIARIGDTITPDLIQEAKAQGRLIELIMNCK</sequence>
<evidence type="ECO:0000313" key="2">
    <source>
        <dbReference type="Proteomes" id="UP001486565"/>
    </source>
</evidence>
<keyword evidence="2" id="KW-1185">Reference proteome</keyword>
<gene>
    <name evidence="1" type="ORF">QBE51_06025</name>
</gene>
<dbReference type="Proteomes" id="UP001486565">
    <property type="component" value="Chromosome"/>
</dbReference>
<name>A0ABZ2Y6V0_9FIRM</name>
<accession>A0ABZ2Y6V0</accession>
<evidence type="ECO:0000313" key="1">
    <source>
        <dbReference type="EMBL" id="WZL71076.1"/>
    </source>
</evidence>
<organism evidence="1 2">
    <name type="scientific">Defluviitalea saccharophila</name>
    <dbReference type="NCBI Taxonomy" id="879970"/>
    <lineage>
        <taxon>Bacteria</taxon>
        <taxon>Bacillati</taxon>
        <taxon>Bacillota</taxon>
        <taxon>Clostridia</taxon>
        <taxon>Lachnospirales</taxon>
        <taxon>Defluviitaleaceae</taxon>
        <taxon>Defluviitalea</taxon>
    </lineage>
</organism>